<dbReference type="Proteomes" id="UP000827092">
    <property type="component" value="Unassembled WGS sequence"/>
</dbReference>
<keyword evidence="3" id="KW-1185">Reference proteome</keyword>
<gene>
    <name evidence="2" type="ORF">JTE90_020339</name>
</gene>
<feature type="compositionally biased region" description="Basic residues" evidence="1">
    <location>
        <begin position="97"/>
        <end position="107"/>
    </location>
</feature>
<feature type="compositionally biased region" description="Basic and acidic residues" evidence="1">
    <location>
        <begin position="87"/>
        <end position="96"/>
    </location>
</feature>
<sequence>MEDYTGEVVWVKQALENNFRCLPIAKIVLEGVGFGCIQTKAAILDNSVDMEHYLLGNYTQELIDSIKHNSQPLNVVVTRSQAHRGKERTNGEVKLERKSRRIRGSLR</sequence>
<feature type="region of interest" description="Disordered" evidence="1">
    <location>
        <begin position="80"/>
        <end position="107"/>
    </location>
</feature>
<evidence type="ECO:0000313" key="2">
    <source>
        <dbReference type="EMBL" id="KAG8197964.1"/>
    </source>
</evidence>
<proteinExistence type="predicted"/>
<evidence type="ECO:0000313" key="3">
    <source>
        <dbReference type="Proteomes" id="UP000827092"/>
    </source>
</evidence>
<dbReference type="AlphaFoldDB" id="A0AAV6VQ07"/>
<accession>A0AAV6VQ07</accession>
<comment type="caution">
    <text evidence="2">The sequence shown here is derived from an EMBL/GenBank/DDBJ whole genome shotgun (WGS) entry which is preliminary data.</text>
</comment>
<reference evidence="2 3" key="1">
    <citation type="journal article" date="2022" name="Nat. Ecol. Evol.">
        <title>A masculinizing supergene underlies an exaggerated male reproductive morph in a spider.</title>
        <authorList>
            <person name="Hendrickx F."/>
            <person name="De Corte Z."/>
            <person name="Sonet G."/>
            <person name="Van Belleghem S.M."/>
            <person name="Kostlbacher S."/>
            <person name="Vangestel C."/>
        </authorList>
    </citation>
    <scope>NUCLEOTIDE SEQUENCE [LARGE SCALE GENOMIC DNA]</scope>
    <source>
        <strain evidence="2">W744_W776</strain>
    </source>
</reference>
<organism evidence="2 3">
    <name type="scientific">Oedothorax gibbosus</name>
    <dbReference type="NCBI Taxonomy" id="931172"/>
    <lineage>
        <taxon>Eukaryota</taxon>
        <taxon>Metazoa</taxon>
        <taxon>Ecdysozoa</taxon>
        <taxon>Arthropoda</taxon>
        <taxon>Chelicerata</taxon>
        <taxon>Arachnida</taxon>
        <taxon>Araneae</taxon>
        <taxon>Araneomorphae</taxon>
        <taxon>Entelegynae</taxon>
        <taxon>Araneoidea</taxon>
        <taxon>Linyphiidae</taxon>
        <taxon>Erigoninae</taxon>
        <taxon>Oedothorax</taxon>
    </lineage>
</organism>
<protein>
    <submittedName>
        <fullName evidence="2">Uncharacterized protein</fullName>
    </submittedName>
</protein>
<evidence type="ECO:0000256" key="1">
    <source>
        <dbReference type="SAM" id="MobiDB-lite"/>
    </source>
</evidence>
<dbReference type="EMBL" id="JAFNEN010000047">
    <property type="protein sequence ID" value="KAG8197964.1"/>
    <property type="molecule type" value="Genomic_DNA"/>
</dbReference>
<name>A0AAV6VQ07_9ARAC</name>